<dbReference type="Gene3D" id="2.40.30.10">
    <property type="entry name" value="Translation factors"/>
    <property type="match status" value="1"/>
</dbReference>
<dbReference type="Gene3D" id="3.10.20.30">
    <property type="match status" value="1"/>
</dbReference>
<evidence type="ECO:0000256" key="4">
    <source>
        <dbReference type="ARBA" id="ARBA00023004"/>
    </source>
</evidence>
<dbReference type="RefSeq" id="WP_379912685.1">
    <property type="nucleotide sequence ID" value="NZ_JBHSWE010000001.1"/>
</dbReference>
<dbReference type="PRINTS" id="PR00410">
    <property type="entry name" value="PHEHYDRXLASE"/>
</dbReference>
<evidence type="ECO:0000259" key="6">
    <source>
        <dbReference type="PROSITE" id="PS51384"/>
    </source>
</evidence>
<dbReference type="InterPro" id="IPR039261">
    <property type="entry name" value="FNR_nucleotide-bd"/>
</dbReference>
<dbReference type="InterPro" id="IPR012675">
    <property type="entry name" value="Beta-grasp_dom_sf"/>
</dbReference>
<dbReference type="PANTHER" id="PTHR43644">
    <property type="entry name" value="NA(+)-TRANSLOCATING NADH-QUINONE REDUCTASE SUBUNIT"/>
    <property type="match status" value="1"/>
</dbReference>
<reference evidence="8" key="1">
    <citation type="journal article" date="2019" name="Int. J. Syst. Evol. Microbiol.">
        <title>The Global Catalogue of Microorganisms (GCM) 10K type strain sequencing project: providing services to taxonomists for standard genome sequencing and annotation.</title>
        <authorList>
            <consortium name="The Broad Institute Genomics Platform"/>
            <consortium name="The Broad Institute Genome Sequencing Center for Infectious Disease"/>
            <person name="Wu L."/>
            <person name="Ma J."/>
        </authorList>
    </citation>
    <scope>NUCLEOTIDE SEQUENCE [LARGE SCALE GENOMIC DNA]</scope>
    <source>
        <strain evidence="8">NBRC 111756</strain>
    </source>
</reference>
<dbReference type="InterPro" id="IPR017938">
    <property type="entry name" value="Riboflavin_synthase-like_b-brl"/>
</dbReference>
<comment type="caution">
    <text evidence="7">The sequence shown here is derived from an EMBL/GenBank/DDBJ whole genome shotgun (WGS) entry which is preliminary data.</text>
</comment>
<keyword evidence="1" id="KW-0813">Transport</keyword>
<dbReference type="PROSITE" id="PS00197">
    <property type="entry name" value="2FE2S_FER_1"/>
    <property type="match status" value="1"/>
</dbReference>
<evidence type="ECO:0000256" key="3">
    <source>
        <dbReference type="ARBA" id="ARBA00022827"/>
    </source>
</evidence>
<organism evidence="7 8">
    <name type="scientific">Marinobacterium aestuariivivens</name>
    <dbReference type="NCBI Taxonomy" id="1698799"/>
    <lineage>
        <taxon>Bacteria</taxon>
        <taxon>Pseudomonadati</taxon>
        <taxon>Pseudomonadota</taxon>
        <taxon>Gammaproteobacteria</taxon>
        <taxon>Oceanospirillales</taxon>
        <taxon>Oceanospirillaceae</taxon>
        <taxon>Marinobacterium</taxon>
    </lineage>
</organism>
<dbReference type="CDD" id="cd06211">
    <property type="entry name" value="phenol_2-monooxygenase_like"/>
    <property type="match status" value="1"/>
</dbReference>
<protein>
    <submittedName>
        <fullName evidence="7">NADH:ubiquinone reductase (Na(+)-transporting) subunit F</fullName>
    </submittedName>
</protein>
<evidence type="ECO:0000256" key="1">
    <source>
        <dbReference type="ARBA" id="ARBA00022448"/>
    </source>
</evidence>
<dbReference type="InterPro" id="IPR008333">
    <property type="entry name" value="Cbr1-like_FAD-bd_dom"/>
</dbReference>
<dbReference type="Pfam" id="PF00970">
    <property type="entry name" value="FAD_binding_6"/>
    <property type="match status" value="1"/>
</dbReference>
<evidence type="ECO:0000256" key="2">
    <source>
        <dbReference type="ARBA" id="ARBA00022630"/>
    </source>
</evidence>
<dbReference type="SUPFAM" id="SSF63380">
    <property type="entry name" value="Riboflavin synthase domain-like"/>
    <property type="match status" value="1"/>
</dbReference>
<evidence type="ECO:0000259" key="5">
    <source>
        <dbReference type="PROSITE" id="PS51085"/>
    </source>
</evidence>
<dbReference type="SUPFAM" id="SSF52343">
    <property type="entry name" value="Ferredoxin reductase-like, C-terminal NADP-linked domain"/>
    <property type="match status" value="1"/>
</dbReference>
<feature type="domain" description="2Fe-2S ferredoxin-type" evidence="5">
    <location>
        <begin position="3"/>
        <end position="93"/>
    </location>
</feature>
<evidence type="ECO:0000313" key="7">
    <source>
        <dbReference type="EMBL" id="MFC6673913.1"/>
    </source>
</evidence>
<dbReference type="EMBL" id="JBHSWE010000001">
    <property type="protein sequence ID" value="MFC6673913.1"/>
    <property type="molecule type" value="Genomic_DNA"/>
</dbReference>
<keyword evidence="2" id="KW-0285">Flavoprotein</keyword>
<dbReference type="PROSITE" id="PS51085">
    <property type="entry name" value="2FE2S_FER_2"/>
    <property type="match status" value="1"/>
</dbReference>
<dbReference type="InterPro" id="IPR017927">
    <property type="entry name" value="FAD-bd_FR_type"/>
</dbReference>
<dbReference type="Gene3D" id="3.40.50.80">
    <property type="entry name" value="Nucleotide-binding domain of ferredoxin-NADP reductase (FNR) module"/>
    <property type="match status" value="1"/>
</dbReference>
<dbReference type="InterPro" id="IPR006058">
    <property type="entry name" value="2Fe2S_fd_BS"/>
</dbReference>
<evidence type="ECO:0000313" key="8">
    <source>
        <dbReference type="Proteomes" id="UP001596422"/>
    </source>
</evidence>
<dbReference type="PANTHER" id="PTHR43644:SF1">
    <property type="entry name" value="NAD(P)H-FLAVIN REDUCTASE"/>
    <property type="match status" value="1"/>
</dbReference>
<proteinExistence type="predicted"/>
<keyword evidence="3" id="KW-0274">FAD</keyword>
<dbReference type="Pfam" id="PF00175">
    <property type="entry name" value="NAD_binding_1"/>
    <property type="match status" value="1"/>
</dbReference>
<gene>
    <name evidence="7" type="ORF">ACFQDL_30375</name>
</gene>
<keyword evidence="4" id="KW-0408">Iron</keyword>
<dbReference type="SUPFAM" id="SSF54292">
    <property type="entry name" value="2Fe-2S ferredoxin-like"/>
    <property type="match status" value="1"/>
</dbReference>
<dbReference type="InterPro" id="IPR036010">
    <property type="entry name" value="2Fe-2S_ferredoxin-like_sf"/>
</dbReference>
<dbReference type="CDD" id="cd00207">
    <property type="entry name" value="fer2"/>
    <property type="match status" value="1"/>
</dbReference>
<keyword evidence="8" id="KW-1185">Reference proteome</keyword>
<dbReference type="PROSITE" id="PS51384">
    <property type="entry name" value="FAD_FR"/>
    <property type="match status" value="1"/>
</dbReference>
<name>A0ABW2A8W2_9GAMM</name>
<dbReference type="InterPro" id="IPR001433">
    <property type="entry name" value="OxRdtase_FAD/NAD-bd"/>
</dbReference>
<dbReference type="Proteomes" id="UP001596422">
    <property type="component" value="Unassembled WGS sequence"/>
</dbReference>
<accession>A0ABW2A8W2</accession>
<dbReference type="InterPro" id="IPR001041">
    <property type="entry name" value="2Fe-2S_ferredoxin-type"/>
</dbReference>
<dbReference type="Pfam" id="PF00111">
    <property type="entry name" value="Fer2"/>
    <property type="match status" value="1"/>
</dbReference>
<sequence length="356" mass="39112">MSYEVRVEPTGDVIEVEEGQTILDAALRQGVWLPFACGHGTCATCKVQVLEGDADLGNASPFALMDMERDEGKILVCCATPESDLVIEADIDVDPDFQGFSVEDFVGTVTEIQDLSPTIKGISFELDRPMAFQAGQYINLQIPGVEGTRAFSIANPSSDNRRLELHVRLVPGGAGTSWLHEQLEVGTTLDVSGPYGQFFVRKSDDQDAIFIAGGSGLSSPQSMILDMLEEGDSRQIYLFQGARNVAELYNRELFEALEKEHSNFHYVPALNAPEDGDDWNGFTGFVHEAAKAHFDNRFIGHKAYLCGPPPMIDAAITTLMQGRLFERDIHMERFLTAADGAEERPVRHCSSGSEEK</sequence>
<feature type="domain" description="FAD-binding FR-type" evidence="6">
    <location>
        <begin position="102"/>
        <end position="201"/>
    </location>
</feature>